<evidence type="ECO:0000313" key="2">
    <source>
        <dbReference type="Proteomes" id="UP000766486"/>
    </source>
</evidence>
<gene>
    <name evidence="1" type="ORF">CLO192961_LOCUS494344</name>
</gene>
<name>A0ABY6V2Z1_BIOOC</name>
<organism evidence="1 2">
    <name type="scientific">Bionectria ochroleuca</name>
    <name type="common">Gliocladium roseum</name>
    <dbReference type="NCBI Taxonomy" id="29856"/>
    <lineage>
        <taxon>Eukaryota</taxon>
        <taxon>Fungi</taxon>
        <taxon>Dikarya</taxon>
        <taxon>Ascomycota</taxon>
        <taxon>Pezizomycotina</taxon>
        <taxon>Sordariomycetes</taxon>
        <taxon>Hypocreomycetidae</taxon>
        <taxon>Hypocreales</taxon>
        <taxon>Bionectriaceae</taxon>
        <taxon>Clonostachys</taxon>
    </lineage>
</organism>
<protein>
    <submittedName>
        <fullName evidence="1">Uncharacterized protein</fullName>
    </submittedName>
</protein>
<evidence type="ECO:0000313" key="1">
    <source>
        <dbReference type="EMBL" id="VUC38139.1"/>
    </source>
</evidence>
<sequence>MHSKAAQGLPEHIGNYQELVQALHEHREKFNTRGGEHYSALQVTSRERDEDTVQVQMEERVDNDVQKGSYNHPVQAASQRRYGSFVDILLSKGSKVNITGDFSDTTVQAASLASSQQILQILAI</sequence>
<comment type="caution">
    <text evidence="1">The sequence shown here is derived from an EMBL/GenBank/DDBJ whole genome shotgun (WGS) entry which is preliminary data.</text>
</comment>
<accession>A0ABY6V2Z1</accession>
<dbReference type="EMBL" id="CABFNS010001110">
    <property type="protein sequence ID" value="VUC38139.1"/>
    <property type="molecule type" value="Genomic_DNA"/>
</dbReference>
<dbReference type="Gene3D" id="1.25.40.20">
    <property type="entry name" value="Ankyrin repeat-containing domain"/>
    <property type="match status" value="1"/>
</dbReference>
<dbReference type="SUPFAM" id="SSF48403">
    <property type="entry name" value="Ankyrin repeat"/>
    <property type="match status" value="1"/>
</dbReference>
<keyword evidence="2" id="KW-1185">Reference proteome</keyword>
<dbReference type="Proteomes" id="UP000766486">
    <property type="component" value="Unassembled WGS sequence"/>
</dbReference>
<dbReference type="InterPro" id="IPR036770">
    <property type="entry name" value="Ankyrin_rpt-contain_sf"/>
</dbReference>
<proteinExistence type="predicted"/>
<reference evidence="1 2" key="1">
    <citation type="submission" date="2019-06" db="EMBL/GenBank/DDBJ databases">
        <authorList>
            <person name="Broberg M."/>
        </authorList>
    </citation>
    <scope>NUCLEOTIDE SEQUENCE [LARGE SCALE GENOMIC DNA]</scope>
</reference>